<keyword evidence="4" id="KW-0804">Transcription</keyword>
<feature type="domain" description="TF-B3" evidence="7">
    <location>
        <begin position="214"/>
        <end position="317"/>
    </location>
</feature>
<evidence type="ECO:0000259" key="7">
    <source>
        <dbReference type="PROSITE" id="PS50863"/>
    </source>
</evidence>
<dbReference type="CDD" id="cd10017">
    <property type="entry name" value="B3_DNA"/>
    <property type="match status" value="1"/>
</dbReference>
<evidence type="ECO:0000313" key="8">
    <source>
        <dbReference type="EMBL" id="EFH65837.1"/>
    </source>
</evidence>
<dbReference type="HOGENOM" id="CLU_072178_0_0_1"/>
<keyword evidence="3" id="KW-0238">DNA-binding</keyword>
<keyword evidence="2" id="KW-0805">Transcription regulation</keyword>
<dbReference type="Proteomes" id="UP000008694">
    <property type="component" value="Unassembled WGS sequence"/>
</dbReference>
<keyword evidence="5" id="KW-0539">Nucleus</keyword>
<name>D7KF94_ARALL</name>
<dbReference type="GO" id="GO:0003677">
    <property type="term" value="F:DNA binding"/>
    <property type="evidence" value="ECO:0007669"/>
    <property type="project" value="UniProtKB-KW"/>
</dbReference>
<sequence length="340" mass="39003">MTTIDDDHTAERNKMGSTSELYELAGVKATLNDAEQRARKGKAKIVSKEEDNVFIKKKKDDDEESEKKKFFSHVPRKIRPALRYPQPNFENPNGASTSSSSPCSSTLPFGNYIPDEYKKTEMKNPSNTNHQWSPYPWLTEYTNPTEVREMLQRRSSGGFKKPKVTFFPRRTWGMPWWQFQVMRDMNGEDLTLILEKTLSKSDVNPTLGRLLMPFNSLIRNEFLTPEERSIIEEDIDNDDDEKMEVGAILVDPRFEKWGVVLKKWEVGNHSGNVSWNYCLTCGWNDVVKANDLKDGDNIGVWAFRCGGVLCFALMPWNPMFALVPPLTLRQSSSSNALRLC</sequence>
<dbReference type="Gene3D" id="2.40.330.10">
    <property type="entry name" value="DNA-binding pseudobarrel domain"/>
    <property type="match status" value="1"/>
</dbReference>
<accession>D7KF94</accession>
<dbReference type="InterPro" id="IPR003340">
    <property type="entry name" value="B3_DNA-bd"/>
</dbReference>
<evidence type="ECO:0000313" key="9">
    <source>
        <dbReference type="Proteomes" id="UP000008694"/>
    </source>
</evidence>
<reference evidence="9" key="1">
    <citation type="journal article" date="2011" name="Nat. Genet.">
        <title>The Arabidopsis lyrata genome sequence and the basis of rapid genome size change.</title>
        <authorList>
            <person name="Hu T.T."/>
            <person name="Pattyn P."/>
            <person name="Bakker E.G."/>
            <person name="Cao J."/>
            <person name="Cheng J.-F."/>
            <person name="Clark R.M."/>
            <person name="Fahlgren N."/>
            <person name="Fawcett J.A."/>
            <person name="Grimwood J."/>
            <person name="Gundlach H."/>
            <person name="Haberer G."/>
            <person name="Hollister J.D."/>
            <person name="Ossowski S."/>
            <person name="Ottilar R.P."/>
            <person name="Salamov A.A."/>
            <person name="Schneeberger K."/>
            <person name="Spannagl M."/>
            <person name="Wang X."/>
            <person name="Yang L."/>
            <person name="Nasrallah M.E."/>
            <person name="Bergelson J."/>
            <person name="Carrington J.C."/>
            <person name="Gaut B.S."/>
            <person name="Schmutz J."/>
            <person name="Mayer K.F.X."/>
            <person name="Van de Peer Y."/>
            <person name="Grigoriev I.V."/>
            <person name="Nordborg M."/>
            <person name="Weigel D."/>
            <person name="Guo Y.-L."/>
        </authorList>
    </citation>
    <scope>NUCLEOTIDE SEQUENCE [LARGE SCALE GENOMIC DNA]</scope>
    <source>
        <strain evidence="9">cv. MN47</strain>
    </source>
</reference>
<dbReference type="InterPro" id="IPR005508">
    <property type="entry name" value="At2g31720-like"/>
</dbReference>
<dbReference type="AlphaFoldDB" id="D7KF94"/>
<dbReference type="Gramene" id="fgenesh1_pm.C_scaffold_1000456">
    <property type="protein sequence ID" value="fgenesh1_pm.C_scaffold_1000456"/>
    <property type="gene ID" value="fgenesh1_pm.C_scaffold_1000456"/>
</dbReference>
<dbReference type="GO" id="GO:0005634">
    <property type="term" value="C:nucleus"/>
    <property type="evidence" value="ECO:0007669"/>
    <property type="project" value="UniProtKB-SubCell"/>
</dbReference>
<evidence type="ECO:0000256" key="6">
    <source>
        <dbReference type="SAM" id="MobiDB-lite"/>
    </source>
</evidence>
<feature type="compositionally biased region" description="Low complexity" evidence="6">
    <location>
        <begin position="96"/>
        <end position="106"/>
    </location>
</feature>
<evidence type="ECO:0000256" key="3">
    <source>
        <dbReference type="ARBA" id="ARBA00023125"/>
    </source>
</evidence>
<keyword evidence="9" id="KW-1185">Reference proteome</keyword>
<feature type="region of interest" description="Disordered" evidence="6">
    <location>
        <begin position="81"/>
        <end position="106"/>
    </location>
</feature>
<comment type="subcellular location">
    <subcellularLocation>
        <location evidence="1">Nucleus</location>
    </subcellularLocation>
</comment>
<evidence type="ECO:0000256" key="5">
    <source>
        <dbReference type="ARBA" id="ARBA00023242"/>
    </source>
</evidence>
<dbReference type="KEGG" id="aly:9325642"/>
<dbReference type="PANTHER" id="PTHR31541:SF34">
    <property type="entry name" value="TF-B3 DOMAIN-CONTAINING PROTEIN"/>
    <property type="match status" value="1"/>
</dbReference>
<dbReference type="SUPFAM" id="SSF101936">
    <property type="entry name" value="DNA-binding pseudobarrel domain"/>
    <property type="match status" value="1"/>
</dbReference>
<proteinExistence type="predicted"/>
<evidence type="ECO:0000256" key="1">
    <source>
        <dbReference type="ARBA" id="ARBA00004123"/>
    </source>
</evidence>
<dbReference type="PANTHER" id="PTHR31541">
    <property type="entry name" value="B3 DOMAIN PLANT PROTEIN-RELATED"/>
    <property type="match status" value="1"/>
</dbReference>
<protein>
    <recommendedName>
        <fullName evidence="7">TF-B3 domain-containing protein</fullName>
    </recommendedName>
</protein>
<evidence type="ECO:0000256" key="2">
    <source>
        <dbReference type="ARBA" id="ARBA00023015"/>
    </source>
</evidence>
<dbReference type="Pfam" id="PF03754">
    <property type="entry name" value="At2g31720-like"/>
    <property type="match status" value="1"/>
</dbReference>
<dbReference type="PROSITE" id="PS50863">
    <property type="entry name" value="B3"/>
    <property type="match status" value="1"/>
</dbReference>
<dbReference type="OrthoDB" id="1935604at2759"/>
<dbReference type="EMBL" id="GL348713">
    <property type="protein sequence ID" value="EFH65837.1"/>
    <property type="molecule type" value="Genomic_DNA"/>
</dbReference>
<gene>
    <name evidence="8" type="ORF">ARALYDRAFT_311676</name>
</gene>
<evidence type="ECO:0000256" key="4">
    <source>
        <dbReference type="ARBA" id="ARBA00023163"/>
    </source>
</evidence>
<organism evidence="9">
    <name type="scientific">Arabidopsis lyrata subsp. lyrata</name>
    <name type="common">Lyre-leaved rock-cress</name>
    <dbReference type="NCBI Taxonomy" id="81972"/>
    <lineage>
        <taxon>Eukaryota</taxon>
        <taxon>Viridiplantae</taxon>
        <taxon>Streptophyta</taxon>
        <taxon>Embryophyta</taxon>
        <taxon>Tracheophyta</taxon>
        <taxon>Spermatophyta</taxon>
        <taxon>Magnoliopsida</taxon>
        <taxon>eudicotyledons</taxon>
        <taxon>Gunneridae</taxon>
        <taxon>Pentapetalae</taxon>
        <taxon>rosids</taxon>
        <taxon>malvids</taxon>
        <taxon>Brassicales</taxon>
        <taxon>Brassicaceae</taxon>
        <taxon>Camelineae</taxon>
        <taxon>Arabidopsis</taxon>
    </lineage>
</organism>
<dbReference type="eggNOG" id="ENOG502S4WY">
    <property type="taxonomic scope" value="Eukaryota"/>
</dbReference>
<dbReference type="InterPro" id="IPR015300">
    <property type="entry name" value="DNA-bd_pseudobarrel_sf"/>
</dbReference>